<keyword evidence="3" id="KW-1185">Reference proteome</keyword>
<dbReference type="Pfam" id="PF13936">
    <property type="entry name" value="HTH_38"/>
    <property type="match status" value="1"/>
</dbReference>
<gene>
    <name evidence="2" type="ORF">FUAX_19380</name>
</gene>
<feature type="domain" description="Transposase IS30-like HTH" evidence="1">
    <location>
        <begin position="34"/>
        <end position="77"/>
    </location>
</feature>
<organism evidence="2 3">
    <name type="scientific">Fulvitalea axinellae</name>
    <dbReference type="NCBI Taxonomy" id="1182444"/>
    <lineage>
        <taxon>Bacteria</taxon>
        <taxon>Pseudomonadati</taxon>
        <taxon>Bacteroidota</taxon>
        <taxon>Cytophagia</taxon>
        <taxon>Cytophagales</taxon>
        <taxon>Persicobacteraceae</taxon>
        <taxon>Fulvitalea</taxon>
    </lineage>
</organism>
<protein>
    <recommendedName>
        <fullName evidence="1">Transposase IS30-like HTH domain-containing protein</fullName>
    </recommendedName>
</protein>
<dbReference type="InterPro" id="IPR025246">
    <property type="entry name" value="IS30-like_HTH"/>
</dbReference>
<reference evidence="2 3" key="1">
    <citation type="submission" date="2021-12" db="EMBL/GenBank/DDBJ databases">
        <title>Genome sequencing of bacteria with rrn-lacking chromosome and rrn-plasmid.</title>
        <authorList>
            <person name="Anda M."/>
            <person name="Iwasaki W."/>
        </authorList>
    </citation>
    <scope>NUCLEOTIDE SEQUENCE [LARGE SCALE GENOMIC DNA]</scope>
    <source>
        <strain evidence="2 3">DSM 100852</strain>
    </source>
</reference>
<evidence type="ECO:0000259" key="1">
    <source>
        <dbReference type="Pfam" id="PF13936"/>
    </source>
</evidence>
<accession>A0AAU9D9C3</accession>
<name>A0AAU9D9C3_9BACT</name>
<evidence type="ECO:0000313" key="2">
    <source>
        <dbReference type="EMBL" id="BDD09506.1"/>
    </source>
</evidence>
<proteinExistence type="predicted"/>
<evidence type="ECO:0000313" key="3">
    <source>
        <dbReference type="Proteomes" id="UP001348817"/>
    </source>
</evidence>
<dbReference type="AlphaFoldDB" id="A0AAU9D9C3"/>
<dbReference type="Proteomes" id="UP001348817">
    <property type="component" value="Chromosome"/>
</dbReference>
<dbReference type="EMBL" id="AP025314">
    <property type="protein sequence ID" value="BDD09506.1"/>
    <property type="molecule type" value="Genomic_DNA"/>
</dbReference>
<dbReference type="KEGG" id="fax:FUAX_19380"/>
<sequence length="253" mass="30066">MIDSLTFANLTHLFFEHLLMEFSEKPFFPRKPRKHRQLNAELRKRLAVALGQGLRQNEIAGLLNVHPSTIGRELKRNSPMGFYDPKLAQLLYRMRKLATAMADRCLYQNRLRHHALSVLPAPRTWILWLSDTKSYNRELPFRRPRYIQTEKRKHRLPYRKVMGGWRIRGRKNEIAWPPSRRAYSLYERNDKPYHYLKDRILFALMRWDLNRVEAERKPKPPPLHISVPNHAVIFIKPLALINSEEVPLLPKAA</sequence>